<accession>A0A077M5V3</accession>
<dbReference type="AlphaFoldDB" id="A0A077M5V3"/>
<protein>
    <submittedName>
        <fullName evidence="1">Uncharacterized protein</fullName>
    </submittedName>
</protein>
<organism evidence="1 2">
    <name type="scientific">Nostocoides jenkinsii Ben 74</name>
    <dbReference type="NCBI Taxonomy" id="1193518"/>
    <lineage>
        <taxon>Bacteria</taxon>
        <taxon>Bacillati</taxon>
        <taxon>Actinomycetota</taxon>
        <taxon>Actinomycetes</taxon>
        <taxon>Micrococcales</taxon>
        <taxon>Intrasporangiaceae</taxon>
        <taxon>Nostocoides</taxon>
    </lineage>
</organism>
<proteinExistence type="predicted"/>
<name>A0A077M5V3_9MICO</name>
<evidence type="ECO:0000313" key="1">
    <source>
        <dbReference type="EMBL" id="CCI52701.1"/>
    </source>
</evidence>
<reference evidence="1 2" key="1">
    <citation type="journal article" date="2013" name="ISME J.">
        <title>A metabolic model for members of the genus Tetrasphaera involved in enhanced biological phosphorus removal.</title>
        <authorList>
            <person name="Kristiansen R."/>
            <person name="Nguyen H.T.T."/>
            <person name="Saunders A.M."/>
            <person name="Nielsen J.L."/>
            <person name="Wimmer R."/>
            <person name="Le V.Q."/>
            <person name="McIlroy S.J."/>
            <person name="Petrovski S."/>
            <person name="Seviour R.J."/>
            <person name="Calteau A."/>
            <person name="Nielsen K.L."/>
            <person name="Nielsen P.H."/>
        </authorList>
    </citation>
    <scope>NUCLEOTIDE SEQUENCE [LARGE SCALE GENOMIC DNA]</scope>
    <source>
        <strain evidence="1 2">Ben 74</strain>
    </source>
</reference>
<gene>
    <name evidence="1" type="ORF">BN13_20023</name>
</gene>
<comment type="caution">
    <text evidence="1">The sequence shown here is derived from an EMBL/GenBank/DDBJ whole genome shotgun (WGS) entry which is preliminary data.</text>
</comment>
<dbReference type="EMBL" id="CAJC01000112">
    <property type="protein sequence ID" value="CCI52701.1"/>
    <property type="molecule type" value="Genomic_DNA"/>
</dbReference>
<dbReference type="STRING" id="1193518.BN13_20023"/>
<dbReference type="Proteomes" id="UP000035720">
    <property type="component" value="Unassembled WGS sequence"/>
</dbReference>
<evidence type="ECO:0000313" key="2">
    <source>
        <dbReference type="Proteomes" id="UP000035720"/>
    </source>
</evidence>
<sequence>MRTNGRASALRLSEQLRSLIRRPESADNVMGIIRRGRARDVLDDRPAEEVVGYGPDRIPRWLSSLVAPK</sequence>
<keyword evidence="2" id="KW-1185">Reference proteome</keyword>